<organism evidence="4 5">
    <name type="scientific">Hymenobacter polaris</name>
    <dbReference type="NCBI Taxonomy" id="2682546"/>
    <lineage>
        <taxon>Bacteria</taxon>
        <taxon>Pseudomonadati</taxon>
        <taxon>Bacteroidota</taxon>
        <taxon>Cytophagia</taxon>
        <taxon>Cytophagales</taxon>
        <taxon>Hymenobacteraceae</taxon>
        <taxon>Hymenobacter</taxon>
    </lineage>
</organism>
<dbReference type="InterPro" id="IPR006140">
    <property type="entry name" value="D-isomer_DH_NAD-bd"/>
</dbReference>
<dbReference type="InterPro" id="IPR036291">
    <property type="entry name" value="NAD(P)-bd_dom_sf"/>
</dbReference>
<name>A0A7Y0FLE5_9BACT</name>
<dbReference type="Pfam" id="PF02826">
    <property type="entry name" value="2-Hacid_dh_C"/>
    <property type="match status" value="1"/>
</dbReference>
<keyword evidence="5" id="KW-1185">Reference proteome</keyword>
<evidence type="ECO:0000259" key="3">
    <source>
        <dbReference type="Pfam" id="PF02826"/>
    </source>
</evidence>
<dbReference type="Gene3D" id="3.40.50.720">
    <property type="entry name" value="NAD(P)-binding Rossmann-like Domain"/>
    <property type="match status" value="2"/>
</dbReference>
<protein>
    <submittedName>
        <fullName evidence="4">D-2-hydroxyacid dehydrogenase</fullName>
    </submittedName>
</protein>
<comment type="caution">
    <text evidence="4">The sequence shown here is derived from an EMBL/GenBank/DDBJ whole genome shotgun (WGS) entry which is preliminary data.</text>
</comment>
<keyword evidence="1" id="KW-0560">Oxidoreductase</keyword>
<dbReference type="CDD" id="cd05300">
    <property type="entry name" value="2-Hacid_dh_1"/>
    <property type="match status" value="1"/>
</dbReference>
<proteinExistence type="predicted"/>
<dbReference type="GO" id="GO:0016491">
    <property type="term" value="F:oxidoreductase activity"/>
    <property type="evidence" value="ECO:0007669"/>
    <property type="project" value="UniProtKB-KW"/>
</dbReference>
<dbReference type="EMBL" id="JABBGH010000001">
    <property type="protein sequence ID" value="NML64722.1"/>
    <property type="molecule type" value="Genomic_DNA"/>
</dbReference>
<dbReference type="RefSeq" id="WP_169530004.1">
    <property type="nucleotide sequence ID" value="NZ_JABBGH010000001.1"/>
</dbReference>
<feature type="domain" description="D-isomer specific 2-hydroxyacid dehydrogenase NAD-binding" evidence="3">
    <location>
        <begin position="104"/>
        <end position="274"/>
    </location>
</feature>
<gene>
    <name evidence="4" type="ORF">HHL22_05835</name>
</gene>
<evidence type="ECO:0000313" key="4">
    <source>
        <dbReference type="EMBL" id="NML64722.1"/>
    </source>
</evidence>
<evidence type="ECO:0000313" key="5">
    <source>
        <dbReference type="Proteomes" id="UP000559626"/>
    </source>
</evidence>
<dbReference type="SUPFAM" id="SSF51735">
    <property type="entry name" value="NAD(P)-binding Rossmann-fold domains"/>
    <property type="match status" value="1"/>
</dbReference>
<sequence length="311" mass="33100">MRLFIYSDLPPAARALLVQALPPGVQPTFRLDLPADQQASALRQAEVLLGNPPPAWLAGGGPPALRLWQLDSAGFDRYQGVQVVGQVANMGDFFAWPCAETMVAGLLAHYRALPELLRLQAQQRWDSLGVRARTGLLRGQRVLLLGAGAIAQAVRQQLGGFGCPVQLLARTDPAATLHSRAELLQALPATDVVVNCLPGSAAGFVDAELLAALPPGSLYATVGRGNTTDEPALLAALRTGQLAGAVLDVTAREPLPPDHPFWTMPQVLLTQHTGGGQLQEAEGKVRQLLRNLAHLQAGEKLENEVQLSQGY</sequence>
<evidence type="ECO:0000256" key="2">
    <source>
        <dbReference type="ARBA" id="ARBA00023027"/>
    </source>
</evidence>
<dbReference type="GO" id="GO:0051287">
    <property type="term" value="F:NAD binding"/>
    <property type="evidence" value="ECO:0007669"/>
    <property type="project" value="InterPro"/>
</dbReference>
<dbReference type="Proteomes" id="UP000559626">
    <property type="component" value="Unassembled WGS sequence"/>
</dbReference>
<accession>A0A7Y0FLE5</accession>
<dbReference type="PANTHER" id="PTHR43333:SF1">
    <property type="entry name" value="D-ISOMER SPECIFIC 2-HYDROXYACID DEHYDROGENASE NAD-BINDING DOMAIN-CONTAINING PROTEIN"/>
    <property type="match status" value="1"/>
</dbReference>
<dbReference type="AlphaFoldDB" id="A0A7Y0FLE5"/>
<evidence type="ECO:0000256" key="1">
    <source>
        <dbReference type="ARBA" id="ARBA00023002"/>
    </source>
</evidence>
<dbReference type="PANTHER" id="PTHR43333">
    <property type="entry name" value="2-HACID_DH_C DOMAIN-CONTAINING PROTEIN"/>
    <property type="match status" value="1"/>
</dbReference>
<reference evidence="4 5" key="1">
    <citation type="submission" date="2020-04" db="EMBL/GenBank/DDBJ databases">
        <title>Hymenobacter polaris sp. nov., isolated from Arctic soil.</title>
        <authorList>
            <person name="Dahal R.H."/>
        </authorList>
    </citation>
    <scope>NUCLEOTIDE SEQUENCE [LARGE SCALE GENOMIC DNA]</scope>
    <source>
        <strain evidence="4 5">RP-2-7</strain>
    </source>
</reference>
<keyword evidence="2" id="KW-0520">NAD</keyword>